<feature type="chain" id="PRO_5005895883" evidence="2">
    <location>
        <begin position="18"/>
        <end position="231"/>
    </location>
</feature>
<reference evidence="5" key="1">
    <citation type="submission" date="2017-02" db="UniProtKB">
        <authorList>
            <consortium name="WormBaseParasite"/>
        </authorList>
    </citation>
    <scope>IDENTIFICATION</scope>
</reference>
<accession>A0A0N5CAZ3</accession>
<dbReference type="AlphaFoldDB" id="A0A0N5CAZ3"/>
<dbReference type="InterPro" id="IPR035940">
    <property type="entry name" value="CAP_sf"/>
</dbReference>
<keyword evidence="2" id="KW-0732">Signal</keyword>
<evidence type="ECO:0000256" key="1">
    <source>
        <dbReference type="SAM" id="MobiDB-lite"/>
    </source>
</evidence>
<feature type="compositionally biased region" description="Basic residues" evidence="1">
    <location>
        <begin position="56"/>
        <end position="76"/>
    </location>
</feature>
<dbReference type="Proteomes" id="UP000046392">
    <property type="component" value="Unplaced"/>
</dbReference>
<evidence type="ECO:0000256" key="2">
    <source>
        <dbReference type="SAM" id="SignalP"/>
    </source>
</evidence>
<keyword evidence="4" id="KW-1185">Reference proteome</keyword>
<feature type="domain" description="SCP" evidence="3">
    <location>
        <begin position="92"/>
        <end position="210"/>
    </location>
</feature>
<dbReference type="Gene3D" id="3.40.33.10">
    <property type="entry name" value="CAP"/>
    <property type="match status" value="1"/>
</dbReference>
<evidence type="ECO:0000259" key="3">
    <source>
        <dbReference type="Pfam" id="PF00188"/>
    </source>
</evidence>
<dbReference type="SUPFAM" id="SSF55797">
    <property type="entry name" value="PR-1-like"/>
    <property type="match status" value="1"/>
</dbReference>
<sequence>MLIFSLFLAIFFIRCQAYENKEASEHGSLSLKDIGKESSKFNLMSGYNENKDQQKRQVKKSSVKSKSSKKVTSKKSKTASSQYIKMKYKLYNDINALRVKHSVEKLKVNVTLSKELQKYVEGLVKVVQTYKYRLLQPEDLYYIVKQGEKYDPIGFWSKDLELLSDKPISKYSYYYDLPFTKLIWKSSTHIGCGISGADNSRSRYRIIVYCRISPKGNIAEKFSENVFLKQG</sequence>
<dbReference type="InterPro" id="IPR014044">
    <property type="entry name" value="CAP_dom"/>
</dbReference>
<feature type="region of interest" description="Disordered" evidence="1">
    <location>
        <begin position="50"/>
        <end position="76"/>
    </location>
</feature>
<proteinExistence type="predicted"/>
<evidence type="ECO:0000313" key="5">
    <source>
        <dbReference type="WBParaSite" id="SPAL_0001505900.1"/>
    </source>
</evidence>
<name>A0A0N5CAZ3_STREA</name>
<dbReference type="WBParaSite" id="SPAL_0001505900.1">
    <property type="protein sequence ID" value="SPAL_0001505900.1"/>
    <property type="gene ID" value="SPAL_0001505900"/>
</dbReference>
<dbReference type="Pfam" id="PF00188">
    <property type="entry name" value="CAP"/>
    <property type="match status" value="1"/>
</dbReference>
<organism evidence="4 5">
    <name type="scientific">Strongyloides papillosus</name>
    <name type="common">Intestinal threadworm</name>
    <dbReference type="NCBI Taxonomy" id="174720"/>
    <lineage>
        <taxon>Eukaryota</taxon>
        <taxon>Metazoa</taxon>
        <taxon>Ecdysozoa</taxon>
        <taxon>Nematoda</taxon>
        <taxon>Chromadorea</taxon>
        <taxon>Rhabditida</taxon>
        <taxon>Tylenchina</taxon>
        <taxon>Panagrolaimomorpha</taxon>
        <taxon>Strongyloidoidea</taxon>
        <taxon>Strongyloididae</taxon>
        <taxon>Strongyloides</taxon>
    </lineage>
</organism>
<protein>
    <submittedName>
        <fullName evidence="5">SCP domain-containing protein</fullName>
    </submittedName>
</protein>
<feature type="signal peptide" evidence="2">
    <location>
        <begin position="1"/>
        <end position="17"/>
    </location>
</feature>
<evidence type="ECO:0000313" key="4">
    <source>
        <dbReference type="Proteomes" id="UP000046392"/>
    </source>
</evidence>